<name>A0A822ZGZ4_NELNU</name>
<dbReference type="EMBL" id="DUZY01000006">
    <property type="protein sequence ID" value="DAD42941.1"/>
    <property type="molecule type" value="Genomic_DNA"/>
</dbReference>
<proteinExistence type="predicted"/>
<evidence type="ECO:0000313" key="1">
    <source>
        <dbReference type="EMBL" id="DAD42941.1"/>
    </source>
</evidence>
<keyword evidence="2" id="KW-1185">Reference proteome</keyword>
<sequence>MNYFQQNQSYLMSVKESMILRIRVDHYVKWVCIGRCAILFDKLNFFKSLYFLCQLDIVFE</sequence>
<protein>
    <submittedName>
        <fullName evidence="1">Uncharacterized protein</fullName>
    </submittedName>
</protein>
<comment type="caution">
    <text evidence="1">The sequence shown here is derived from an EMBL/GenBank/DDBJ whole genome shotgun (WGS) entry which is preliminary data.</text>
</comment>
<dbReference type="Proteomes" id="UP000607653">
    <property type="component" value="Unassembled WGS sequence"/>
</dbReference>
<evidence type="ECO:0000313" key="2">
    <source>
        <dbReference type="Proteomes" id="UP000607653"/>
    </source>
</evidence>
<dbReference type="AlphaFoldDB" id="A0A822ZGZ4"/>
<reference evidence="1 2" key="1">
    <citation type="journal article" date="2020" name="Mol. Biol. Evol.">
        <title>Distinct Expression and Methylation Patterns for Genes with Different Fates following a Single Whole-Genome Duplication in Flowering Plants.</title>
        <authorList>
            <person name="Shi T."/>
            <person name="Rahmani R.S."/>
            <person name="Gugger P.F."/>
            <person name="Wang M."/>
            <person name="Li H."/>
            <person name="Zhang Y."/>
            <person name="Li Z."/>
            <person name="Wang Q."/>
            <person name="Van de Peer Y."/>
            <person name="Marchal K."/>
            <person name="Chen J."/>
        </authorList>
    </citation>
    <scope>NUCLEOTIDE SEQUENCE [LARGE SCALE GENOMIC DNA]</scope>
    <source>
        <tissue evidence="1">Leaf</tissue>
    </source>
</reference>
<gene>
    <name evidence="1" type="ORF">HUJ06_001171</name>
</gene>
<accession>A0A822ZGZ4</accession>
<organism evidence="1 2">
    <name type="scientific">Nelumbo nucifera</name>
    <name type="common">Sacred lotus</name>
    <dbReference type="NCBI Taxonomy" id="4432"/>
    <lineage>
        <taxon>Eukaryota</taxon>
        <taxon>Viridiplantae</taxon>
        <taxon>Streptophyta</taxon>
        <taxon>Embryophyta</taxon>
        <taxon>Tracheophyta</taxon>
        <taxon>Spermatophyta</taxon>
        <taxon>Magnoliopsida</taxon>
        <taxon>Proteales</taxon>
        <taxon>Nelumbonaceae</taxon>
        <taxon>Nelumbo</taxon>
    </lineage>
</organism>